<dbReference type="PANTHER" id="PTHR43381">
    <property type="entry name" value="TRANSLATION INITIATION FACTOR IF-2-RELATED"/>
    <property type="match status" value="1"/>
</dbReference>
<protein>
    <submittedName>
        <fullName evidence="7">GTP-binding protein</fullName>
    </submittedName>
</protein>
<dbReference type="SUPFAM" id="SSF52540">
    <property type="entry name" value="P-loop containing nucleoside triphosphate hydrolases"/>
    <property type="match status" value="1"/>
</dbReference>
<feature type="domain" description="Tr-type G" evidence="6">
    <location>
        <begin position="85"/>
        <end position="256"/>
    </location>
</feature>
<dbReference type="GO" id="GO:0003924">
    <property type="term" value="F:GTPase activity"/>
    <property type="evidence" value="ECO:0007669"/>
    <property type="project" value="InterPro"/>
</dbReference>
<dbReference type="InterPro" id="IPR023115">
    <property type="entry name" value="TIF_IF2_dom3"/>
</dbReference>
<keyword evidence="5" id="KW-0342">GTP-binding</keyword>
<accession>A0AAU7QR21</accession>
<dbReference type="SUPFAM" id="SSF50447">
    <property type="entry name" value="Translation proteins"/>
    <property type="match status" value="2"/>
</dbReference>
<keyword evidence="3" id="KW-0547">Nucleotide-binding</keyword>
<evidence type="ECO:0000256" key="2">
    <source>
        <dbReference type="ARBA" id="ARBA00022540"/>
    </source>
</evidence>
<dbReference type="InterPro" id="IPR009000">
    <property type="entry name" value="Transl_B-barrel_sf"/>
</dbReference>
<organism evidence="7">
    <name type="scientific">Candidatus Shikimatogenerans sp. Tser</name>
    <dbReference type="NCBI Taxonomy" id="3158568"/>
    <lineage>
        <taxon>Bacteria</taxon>
        <taxon>Pseudomonadati</taxon>
        <taxon>Bacteroidota</taxon>
        <taxon>Flavobacteriia</taxon>
        <taxon>Flavobacteriales</taxon>
        <taxon>Candidatus Shikimatogenerans</taxon>
    </lineage>
</organism>
<evidence type="ECO:0000313" key="7">
    <source>
        <dbReference type="EMBL" id="XBT18191.1"/>
    </source>
</evidence>
<dbReference type="AlphaFoldDB" id="A0AAU7QR21"/>
<keyword evidence="4" id="KW-0648">Protein biosynthesis</keyword>
<dbReference type="InterPro" id="IPR036925">
    <property type="entry name" value="TIF_IF2_dom3_sf"/>
</dbReference>
<dbReference type="SUPFAM" id="SSF52156">
    <property type="entry name" value="Initiation factor IF2/eIF5b, domain 3"/>
    <property type="match status" value="1"/>
</dbReference>
<evidence type="ECO:0000256" key="5">
    <source>
        <dbReference type="ARBA" id="ARBA00023134"/>
    </source>
</evidence>
<dbReference type="InterPro" id="IPR005225">
    <property type="entry name" value="Small_GTP-bd"/>
</dbReference>
<dbReference type="GO" id="GO:0005525">
    <property type="term" value="F:GTP binding"/>
    <property type="evidence" value="ECO:0007669"/>
    <property type="project" value="UniProtKB-KW"/>
</dbReference>
<keyword evidence="2" id="KW-0396">Initiation factor</keyword>
<dbReference type="NCBIfam" id="TIGR00231">
    <property type="entry name" value="small_GTP"/>
    <property type="match status" value="1"/>
</dbReference>
<dbReference type="InterPro" id="IPR000795">
    <property type="entry name" value="T_Tr_GTP-bd_dom"/>
</dbReference>
<dbReference type="InterPro" id="IPR027417">
    <property type="entry name" value="P-loop_NTPase"/>
</dbReference>
<evidence type="ECO:0000259" key="6">
    <source>
        <dbReference type="PROSITE" id="PS51722"/>
    </source>
</evidence>
<dbReference type="PROSITE" id="PS51722">
    <property type="entry name" value="G_TR_2"/>
    <property type="match status" value="1"/>
</dbReference>
<dbReference type="PANTHER" id="PTHR43381:SF5">
    <property type="entry name" value="TR-TYPE G DOMAIN-CONTAINING PROTEIN"/>
    <property type="match status" value="1"/>
</dbReference>
<dbReference type="Pfam" id="PF11987">
    <property type="entry name" value="IF-2"/>
    <property type="match status" value="1"/>
</dbReference>
<dbReference type="InterPro" id="IPR015760">
    <property type="entry name" value="TIF_IF2"/>
</dbReference>
<reference evidence="7" key="1">
    <citation type="submission" date="2024-06" db="EMBL/GenBank/DDBJ databases">
        <title>Diversity, functionality, and evolutionary history of bacterial symbionts in false click beetles (Coleoptera, Throscidae).</title>
        <authorList>
            <person name="Wierz J.C."/>
            <person name="Malm H."/>
            <person name="Kaltenpoth M."/>
            <person name="Engl T."/>
        </authorList>
    </citation>
    <scope>NUCLEOTIDE SEQUENCE</scope>
    <source>
        <strain evidence="7">Tser</strain>
    </source>
</reference>
<dbReference type="Gene3D" id="3.40.50.10050">
    <property type="entry name" value="Translation initiation factor IF- 2, domain 3"/>
    <property type="match status" value="1"/>
</dbReference>
<dbReference type="Gene3D" id="2.40.30.10">
    <property type="entry name" value="Translation factors"/>
    <property type="match status" value="2"/>
</dbReference>
<name>A0AAU7QR21_9FLAO</name>
<sequence length="570" mass="67432">MNKNVINIITNNINLKKLSLLINIKLKYLIEKCNILNINININQILNNNIISLLCNEYNYKVNFINEFNNSLYINNKFYKPKYKNKNIIVGIMGHVDHGKTTFINQISNKNITKKEIGNITQKNNIFLLKYKKKKIIFIDTPGHKDFINLRYQCLKIIDLILLFISCDINKIPDQTKEIINYLKNYNIKVIFVITKIDIKNNKNNINYITNYLINKNFLFKKYGGKYFLNKISSIKNIGVKKLLNNIIIINKNVNTYISNPIISTGYIINSYFKKNIGYIQTIILKKGNLKIGDYILCNYNYNKIKKIILNKKNIKNIDTNIPIKIIGLKNSYNFGEKFFIYKKIKYIKKHIQYIKNNKIKQNNIIKNLIFLKNKKMDFKKKKKYINIIIKADLLSSIDAIINIVDLLNYKYKNIINIIQYNIEDINMKDIKLAKNTNAIIINFNKKNIKNINVKIKNFYIIYEIHKYLKYIIKKQYKKKYKIKGILLIKKIYNINKKNISGCKILKGKIKKKYFIKVIRNNKTIIKKSKIISLKKYNKDVNVLKKGDICSLIVKNYNNILLNDILKVFI</sequence>
<dbReference type="GO" id="GO:0003743">
    <property type="term" value="F:translation initiation factor activity"/>
    <property type="evidence" value="ECO:0007669"/>
    <property type="project" value="UniProtKB-KW"/>
</dbReference>
<dbReference type="GO" id="GO:0005737">
    <property type="term" value="C:cytoplasm"/>
    <property type="evidence" value="ECO:0007669"/>
    <property type="project" value="TreeGrafter"/>
</dbReference>
<gene>
    <name evidence="7" type="ORF">ABNO52_00005</name>
</gene>
<evidence type="ECO:0000256" key="1">
    <source>
        <dbReference type="ARBA" id="ARBA00007733"/>
    </source>
</evidence>
<dbReference type="Gene3D" id="3.40.50.300">
    <property type="entry name" value="P-loop containing nucleotide triphosphate hydrolases"/>
    <property type="match status" value="1"/>
</dbReference>
<evidence type="ECO:0000256" key="3">
    <source>
        <dbReference type="ARBA" id="ARBA00022741"/>
    </source>
</evidence>
<dbReference type="EMBL" id="CP157893">
    <property type="protein sequence ID" value="XBT18191.1"/>
    <property type="molecule type" value="Genomic_DNA"/>
</dbReference>
<proteinExistence type="inferred from homology"/>
<dbReference type="Pfam" id="PF00009">
    <property type="entry name" value="GTP_EFTU"/>
    <property type="match status" value="1"/>
</dbReference>
<comment type="similarity">
    <text evidence="1">Belongs to the TRAFAC class translation factor GTPase superfamily. Classic translation factor GTPase family. IF-2 subfamily.</text>
</comment>
<evidence type="ECO:0000256" key="4">
    <source>
        <dbReference type="ARBA" id="ARBA00022917"/>
    </source>
</evidence>